<sequence>MSDLESNVFVLYSREKCPLCEKAKQVLEEIKFESGIVYTEIDIYSDDALLEKFGLMIPVIEWKGNIIQFGNVDKSALNRLVEK</sequence>
<gene>
    <name evidence="2" type="ORF">CN689_21205</name>
    <name evidence="1" type="ORF">DTO10_09965</name>
</gene>
<dbReference type="InterPro" id="IPR052565">
    <property type="entry name" value="Glutaredoxin-like_YDR286C"/>
</dbReference>
<dbReference type="EMBL" id="CP030926">
    <property type="protein sequence ID" value="AXN41730.1"/>
    <property type="molecule type" value="Genomic_DNA"/>
</dbReference>
<dbReference type="InterPro" id="IPR008554">
    <property type="entry name" value="Glutaredoxin-like"/>
</dbReference>
<keyword evidence="4" id="KW-1185">Reference proteome</keyword>
<evidence type="ECO:0000313" key="2">
    <source>
        <dbReference type="EMBL" id="PEJ30291.1"/>
    </source>
</evidence>
<proteinExistence type="predicted"/>
<protein>
    <submittedName>
        <fullName evidence="2">Glutaredoxin family protein</fullName>
    </submittedName>
</protein>
<dbReference type="Proteomes" id="UP000260457">
    <property type="component" value="Chromosome"/>
</dbReference>
<evidence type="ECO:0000313" key="1">
    <source>
        <dbReference type="EMBL" id="AXN41730.1"/>
    </source>
</evidence>
<dbReference type="Gene3D" id="3.40.30.10">
    <property type="entry name" value="Glutaredoxin"/>
    <property type="match status" value="1"/>
</dbReference>
<dbReference type="EMBL" id="NUEQ01000034">
    <property type="protein sequence ID" value="PEJ30291.1"/>
    <property type="molecule type" value="Genomic_DNA"/>
</dbReference>
<dbReference type="InterPro" id="IPR036249">
    <property type="entry name" value="Thioredoxin-like_sf"/>
</dbReference>
<accession>A0AAX0S1T9</accession>
<dbReference type="Proteomes" id="UP000220106">
    <property type="component" value="Unassembled WGS sequence"/>
</dbReference>
<dbReference type="Pfam" id="PF05768">
    <property type="entry name" value="Glrx-like"/>
    <property type="match status" value="1"/>
</dbReference>
<dbReference type="PANTHER" id="PTHR33558:SF1">
    <property type="entry name" value="GLUTAREDOXIN-LIKE PROTEIN C5ORF63 HOMOLOG"/>
    <property type="match status" value="1"/>
</dbReference>
<dbReference type="PANTHER" id="PTHR33558">
    <property type="entry name" value="GLUTAREDOXIN-LIKE PROTEIN C5ORF63 HOMOLOG"/>
    <property type="match status" value="1"/>
</dbReference>
<evidence type="ECO:0000313" key="4">
    <source>
        <dbReference type="Proteomes" id="UP000260457"/>
    </source>
</evidence>
<dbReference type="KEGG" id="pbut:DTO10_09965"/>
<reference evidence="2 3" key="1">
    <citation type="submission" date="2017-09" db="EMBL/GenBank/DDBJ databases">
        <title>Large-scale bioinformatics analysis of Bacillus genomes uncovers conserved roles of natural products in bacterial physiology.</title>
        <authorList>
            <consortium name="Agbiome Team Llc"/>
            <person name="Bleich R.M."/>
            <person name="Kirk G.J."/>
            <person name="Santa Maria K.C."/>
            <person name="Allen S.E."/>
            <person name="Farag S."/>
            <person name="Shank E.A."/>
            <person name="Bowers A."/>
        </authorList>
    </citation>
    <scope>NUCLEOTIDE SEQUENCE [LARGE SCALE GENOMIC DNA]</scope>
    <source>
        <strain evidence="2 3">AFS003229</strain>
    </source>
</reference>
<evidence type="ECO:0000313" key="3">
    <source>
        <dbReference type="Proteomes" id="UP000220106"/>
    </source>
</evidence>
<name>A0AAX0S1T9_9BACI</name>
<organism evidence="2 3">
    <name type="scientific">Peribacillus butanolivorans</name>
    <dbReference type="NCBI Taxonomy" id="421767"/>
    <lineage>
        <taxon>Bacteria</taxon>
        <taxon>Bacillati</taxon>
        <taxon>Bacillota</taxon>
        <taxon>Bacilli</taxon>
        <taxon>Bacillales</taxon>
        <taxon>Bacillaceae</taxon>
        <taxon>Peribacillus</taxon>
    </lineage>
</organism>
<dbReference type="RefSeq" id="WP_053348869.1">
    <property type="nucleotide sequence ID" value="NZ_CP030926.1"/>
</dbReference>
<reference evidence="1 4" key="2">
    <citation type="submission" date="2018-07" db="EMBL/GenBank/DDBJ databases">
        <title>The molecular basis for the intramolecular migration of carboxyl group in the catabolism of para-hydroxybenzoate via gentisate.</title>
        <authorList>
            <person name="Zhao H."/>
            <person name="Xu Y."/>
            <person name="Lin S."/>
            <person name="Spain J.C."/>
            <person name="Zhou N.-Y."/>
        </authorList>
    </citation>
    <scope>NUCLEOTIDE SEQUENCE [LARGE SCALE GENOMIC DNA]</scope>
    <source>
        <strain evidence="1 4">PHB-7a</strain>
    </source>
</reference>
<dbReference type="SUPFAM" id="SSF52833">
    <property type="entry name" value="Thioredoxin-like"/>
    <property type="match status" value="1"/>
</dbReference>
<dbReference type="AlphaFoldDB" id="A0AAX0S1T9"/>